<organism evidence="2">
    <name type="scientific">Rhodosorus marinus</name>
    <dbReference type="NCBI Taxonomy" id="101924"/>
    <lineage>
        <taxon>Eukaryota</taxon>
        <taxon>Rhodophyta</taxon>
        <taxon>Stylonematophyceae</taxon>
        <taxon>Stylonematales</taxon>
        <taxon>Stylonemataceae</taxon>
        <taxon>Rhodosorus</taxon>
    </lineage>
</organism>
<dbReference type="InterPro" id="IPR046345">
    <property type="entry name" value="TraB_PrgY-like"/>
</dbReference>
<dbReference type="AlphaFoldDB" id="A0A7S0BC06"/>
<dbReference type="PANTHER" id="PTHR21530">
    <property type="entry name" value="PHEROMONE SHUTDOWN PROTEIN"/>
    <property type="match status" value="1"/>
</dbReference>
<feature type="transmembrane region" description="Helical" evidence="1">
    <location>
        <begin position="233"/>
        <end position="259"/>
    </location>
</feature>
<keyword evidence="1" id="KW-0812">Transmembrane</keyword>
<accession>A0A7S0BC06</accession>
<name>A0A7S0BC06_9RHOD</name>
<keyword evidence="1" id="KW-1133">Transmembrane helix</keyword>
<gene>
    <name evidence="2" type="ORF">RMAR0315_LOCUS236</name>
</gene>
<evidence type="ECO:0000256" key="1">
    <source>
        <dbReference type="SAM" id="Phobius"/>
    </source>
</evidence>
<feature type="transmembrane region" description="Helical" evidence="1">
    <location>
        <begin position="279"/>
        <end position="300"/>
    </location>
</feature>
<dbReference type="PANTHER" id="PTHR21530:SF7">
    <property type="entry name" value="TRAB DOMAIN-CONTAINING PROTEIN"/>
    <property type="match status" value="1"/>
</dbReference>
<dbReference type="EMBL" id="HBEK01000398">
    <property type="protein sequence ID" value="CAD8389701.1"/>
    <property type="molecule type" value="Transcribed_RNA"/>
</dbReference>
<proteinExistence type="predicted"/>
<sequence>MLAFTGIGIAPFGVRPGVRRRNRLVRHCTVRVDPPPDDKLRRLGSVSVVRDEKSGVDVYVVGCVHGFRSSVRDVETVAACVTSPLRAVMIELCEDRWRVISKLTKDKSSSKLQQKSFNLFSLVRALGRFGGSGPALVAAVLVGISNIQKLSGFEPGLEFVCAADEAKRVGAKLVLGDRPANETIQRLSKALNPLQVLTSPLQTLKLLLPDLPPRNGINLVSTFFDVDRMREMLVLTFPTTLVSFAAVQGMGFMGNALFPVHALMIENVEVLSTSTIEDAFYYTLLGLVMSAIASFLKVVIHERDVYLFESLEEILDDASVVSKREELTAIIGVCGLLHVNGIVRLLNERNAKFSEASASS</sequence>
<reference evidence="2" key="1">
    <citation type="submission" date="2021-01" db="EMBL/GenBank/DDBJ databases">
        <authorList>
            <person name="Corre E."/>
            <person name="Pelletier E."/>
            <person name="Niang G."/>
            <person name="Scheremetjew M."/>
            <person name="Finn R."/>
            <person name="Kale V."/>
            <person name="Holt S."/>
            <person name="Cochrane G."/>
            <person name="Meng A."/>
            <person name="Brown T."/>
            <person name="Cohen L."/>
        </authorList>
    </citation>
    <scope>NUCLEOTIDE SEQUENCE</scope>
    <source>
        <strain evidence="2">UTEX LB 2760</strain>
    </source>
</reference>
<protein>
    <submittedName>
        <fullName evidence="2">Uncharacterized protein</fullName>
    </submittedName>
</protein>
<keyword evidence="1" id="KW-0472">Membrane</keyword>
<evidence type="ECO:0000313" key="2">
    <source>
        <dbReference type="EMBL" id="CAD8389701.1"/>
    </source>
</evidence>
<dbReference type="CDD" id="cd14726">
    <property type="entry name" value="TraB_PrgY-like"/>
    <property type="match status" value="1"/>
</dbReference>